<keyword evidence="2" id="KW-1185">Reference proteome</keyword>
<dbReference type="AlphaFoldDB" id="A0A9D3W5E8"/>
<proteinExistence type="predicted"/>
<reference evidence="1 2" key="1">
    <citation type="journal article" date="2021" name="Plant Biotechnol. J.">
        <title>Multi-omics assisted identification of the key and species-specific regulatory components of drought-tolerant mechanisms in Gossypium stocksii.</title>
        <authorList>
            <person name="Yu D."/>
            <person name="Ke L."/>
            <person name="Zhang D."/>
            <person name="Wu Y."/>
            <person name="Sun Y."/>
            <person name="Mei J."/>
            <person name="Sun J."/>
            <person name="Sun Y."/>
        </authorList>
    </citation>
    <scope>NUCLEOTIDE SEQUENCE [LARGE SCALE GENOMIC DNA]</scope>
    <source>
        <strain evidence="2">cv. E1</strain>
        <tissue evidence="1">Leaf</tissue>
    </source>
</reference>
<name>A0A9D3W5E8_9ROSI</name>
<gene>
    <name evidence="1" type="ORF">J1N35_011966</name>
</gene>
<evidence type="ECO:0000313" key="2">
    <source>
        <dbReference type="Proteomes" id="UP000828251"/>
    </source>
</evidence>
<dbReference type="EMBL" id="JAIQCV010000004">
    <property type="protein sequence ID" value="KAH1108198.1"/>
    <property type="molecule type" value="Genomic_DNA"/>
</dbReference>
<organism evidence="1 2">
    <name type="scientific">Gossypium stocksii</name>
    <dbReference type="NCBI Taxonomy" id="47602"/>
    <lineage>
        <taxon>Eukaryota</taxon>
        <taxon>Viridiplantae</taxon>
        <taxon>Streptophyta</taxon>
        <taxon>Embryophyta</taxon>
        <taxon>Tracheophyta</taxon>
        <taxon>Spermatophyta</taxon>
        <taxon>Magnoliopsida</taxon>
        <taxon>eudicotyledons</taxon>
        <taxon>Gunneridae</taxon>
        <taxon>Pentapetalae</taxon>
        <taxon>rosids</taxon>
        <taxon>malvids</taxon>
        <taxon>Malvales</taxon>
        <taxon>Malvaceae</taxon>
        <taxon>Malvoideae</taxon>
        <taxon>Gossypium</taxon>
    </lineage>
</organism>
<dbReference type="Proteomes" id="UP000828251">
    <property type="component" value="Unassembled WGS sequence"/>
</dbReference>
<accession>A0A9D3W5E8</accession>
<comment type="caution">
    <text evidence="1">The sequence shown here is derived from an EMBL/GenBank/DDBJ whole genome shotgun (WGS) entry which is preliminary data.</text>
</comment>
<dbReference type="OrthoDB" id="1751334at2759"/>
<evidence type="ECO:0000313" key="1">
    <source>
        <dbReference type="EMBL" id="KAH1108198.1"/>
    </source>
</evidence>
<sequence>MYVTIEMHKIDRVLRQFGFRQSIPVGPQDLGDLHLINLRRPDENWLLGHLSNHLLLDWRMHDGNQECKDCNRRRRRKEATEITAPRKVNEEGIQRAIVDHPDGAQILTGIWID</sequence>
<protein>
    <submittedName>
        <fullName evidence="1">Uncharacterized protein</fullName>
    </submittedName>
</protein>